<dbReference type="Gramene" id="PUZ60920">
    <property type="protein sequence ID" value="PUZ60920"/>
    <property type="gene ID" value="GQ55_4G215300"/>
</dbReference>
<gene>
    <name evidence="2" type="ORF">GQ55_4G215300</name>
</gene>
<sequence length="236" mass="26750">MTKRPSFSAIIPLLMEAQLRRRRCRARRMQRRRRPAVHSHPCAISCSAECAGKCRSSCGPWCHDGAQQLVEESPTRTAATPFWIPQLGMAFSSFDEAWNFWVTYGGRMGFNVRKCYTNTSDLDGLVTSSRFVCSNQGSPAENKRFCVGKRNRAHTRTGCRVRMGITLERENGTYKVHDLFVEHNHILQTAQTSHLMPSQRNISKHQAIAIEVADDSGITESSGWHPARRSSYKKSF</sequence>
<keyword evidence="3" id="KW-1185">Reference proteome</keyword>
<proteinExistence type="predicted"/>
<feature type="domain" description="FAR1" evidence="1">
    <location>
        <begin position="99"/>
        <end position="188"/>
    </location>
</feature>
<dbReference type="STRING" id="1504633.A0A2T7DZB7"/>
<accession>A0A2T7DZB7</accession>
<organism evidence="2 3">
    <name type="scientific">Panicum hallii var. hallii</name>
    <dbReference type="NCBI Taxonomy" id="1504633"/>
    <lineage>
        <taxon>Eukaryota</taxon>
        <taxon>Viridiplantae</taxon>
        <taxon>Streptophyta</taxon>
        <taxon>Embryophyta</taxon>
        <taxon>Tracheophyta</taxon>
        <taxon>Spermatophyta</taxon>
        <taxon>Magnoliopsida</taxon>
        <taxon>Liliopsida</taxon>
        <taxon>Poales</taxon>
        <taxon>Poaceae</taxon>
        <taxon>PACMAD clade</taxon>
        <taxon>Panicoideae</taxon>
        <taxon>Panicodae</taxon>
        <taxon>Paniceae</taxon>
        <taxon>Panicinae</taxon>
        <taxon>Panicum</taxon>
        <taxon>Panicum sect. Panicum</taxon>
    </lineage>
</organism>
<protein>
    <recommendedName>
        <fullName evidence="1">FAR1 domain-containing protein</fullName>
    </recommendedName>
</protein>
<name>A0A2T7DZB7_9POAL</name>
<evidence type="ECO:0000313" key="2">
    <source>
        <dbReference type="EMBL" id="PUZ60920.1"/>
    </source>
</evidence>
<dbReference type="OrthoDB" id="688325at2759"/>
<evidence type="ECO:0000259" key="1">
    <source>
        <dbReference type="Pfam" id="PF03101"/>
    </source>
</evidence>
<reference evidence="2 3" key="1">
    <citation type="submission" date="2018-04" db="EMBL/GenBank/DDBJ databases">
        <title>WGS assembly of Panicum hallii var. hallii HAL2.</title>
        <authorList>
            <person name="Lovell J."/>
            <person name="Jenkins J."/>
            <person name="Lowry D."/>
            <person name="Mamidi S."/>
            <person name="Sreedasyam A."/>
            <person name="Weng X."/>
            <person name="Barry K."/>
            <person name="Bonette J."/>
            <person name="Campitelli B."/>
            <person name="Daum C."/>
            <person name="Gordon S."/>
            <person name="Gould B."/>
            <person name="Lipzen A."/>
            <person name="MacQueen A."/>
            <person name="Palacio-Mejia J."/>
            <person name="Plott C."/>
            <person name="Shakirov E."/>
            <person name="Shu S."/>
            <person name="Yoshinaga Y."/>
            <person name="Zane M."/>
            <person name="Rokhsar D."/>
            <person name="Grimwood J."/>
            <person name="Schmutz J."/>
            <person name="Juenger T."/>
        </authorList>
    </citation>
    <scope>NUCLEOTIDE SEQUENCE [LARGE SCALE GENOMIC DNA]</scope>
    <source>
        <strain evidence="3">cv. HAL2</strain>
    </source>
</reference>
<dbReference type="PANTHER" id="PTHR46328">
    <property type="entry name" value="FAR-RED IMPAIRED RESPONSIVE (FAR1) FAMILY PROTEIN-RELATED"/>
    <property type="match status" value="1"/>
</dbReference>
<dbReference type="EMBL" id="CM009752">
    <property type="protein sequence ID" value="PUZ60920.1"/>
    <property type="molecule type" value="Genomic_DNA"/>
</dbReference>
<dbReference type="AlphaFoldDB" id="A0A2T7DZB7"/>
<dbReference type="Pfam" id="PF03101">
    <property type="entry name" value="FAR1"/>
    <property type="match status" value="1"/>
</dbReference>
<evidence type="ECO:0000313" key="3">
    <source>
        <dbReference type="Proteomes" id="UP000244336"/>
    </source>
</evidence>
<dbReference type="Proteomes" id="UP000244336">
    <property type="component" value="Chromosome 4"/>
</dbReference>
<dbReference type="PANTHER" id="PTHR46328:SF34">
    <property type="entry name" value="PROTEIN FAR1-RELATED SEQUENCE 5-LIKE"/>
    <property type="match status" value="1"/>
</dbReference>
<dbReference type="InterPro" id="IPR004330">
    <property type="entry name" value="FAR1_DNA_bnd_dom"/>
</dbReference>